<sequence>MRSCRHSGTLDDERKFQTICYDVRFSAGSLIAGACQTQRDRWNVTDISLERHKSCRRIQEQIKQAEDARGPTAAAIMFMDKLLELESDGWYQGFIDVLAGTGYIGLSDALQNSDFTSIKRLEEPRNLITRIYTIVKNNIRTGEIINYLSDCLFQREIEEIKKVMVFGPVLDDILEKAADVKKGFPEEKPKKFQPFRRPRYSQKPDYRASEGSSEELEQKAELTEPDPEPYSAGQKISGVVDSSQKPPTGGAMASNTKRISYNRCQSARLGRSCTGKIFSRSLGKGRQQPVIEPQRTTGGLGGLDGGISDITKTVAFLRHQEGPRHLALQYLAEQIFSDDPEDTQKDLRGRGQSHTHSSSLAETQLVSIVKETVSGRTPPVTRKRGSSSTRSSSTPESKSTSAGGLDPERKRHVKARLQFAHDHLEDSETDWFKVLWSDETKIEIFGANHTRDVWRLDGTAYDPKNTIPTVRHGGGSIMLWGCFSAKGPGHLVRIHGKMDSTAYLEILAKNLRSIKDLKMGRHFIFQQDNDPKHTAKKTKAWFKRQKIKVLQWPSQSPDLNPIENLWKELKIKVHMRHPKNLDNLEKICMEEWAKITPETCAGLIRSYKRRLLAVIANKGYSTKY</sequence>
<organism evidence="9 10">
    <name type="scientific">Ranitomeya imitator</name>
    <name type="common">mimic poison frog</name>
    <dbReference type="NCBI Taxonomy" id="111125"/>
    <lineage>
        <taxon>Eukaryota</taxon>
        <taxon>Metazoa</taxon>
        <taxon>Chordata</taxon>
        <taxon>Craniata</taxon>
        <taxon>Vertebrata</taxon>
        <taxon>Euteleostomi</taxon>
        <taxon>Amphibia</taxon>
        <taxon>Batrachia</taxon>
        <taxon>Anura</taxon>
        <taxon>Neobatrachia</taxon>
        <taxon>Hyloidea</taxon>
        <taxon>Dendrobatidae</taxon>
        <taxon>Dendrobatinae</taxon>
        <taxon>Ranitomeya</taxon>
    </lineage>
</organism>
<keyword evidence="5" id="KW-0391">Immunity</keyword>
<evidence type="ECO:0000256" key="5">
    <source>
        <dbReference type="ARBA" id="ARBA00022859"/>
    </source>
</evidence>
<accession>A0ABN9LDP1</accession>
<dbReference type="InterPro" id="IPR011029">
    <property type="entry name" value="DEATH-like_dom_sf"/>
</dbReference>
<dbReference type="Pfam" id="PF16739">
    <property type="entry name" value="CARD_2"/>
    <property type="match status" value="1"/>
</dbReference>
<dbReference type="Gene3D" id="1.10.533.10">
    <property type="entry name" value="Death Domain, Fas"/>
    <property type="match status" value="2"/>
</dbReference>
<dbReference type="Proteomes" id="UP001176940">
    <property type="component" value="Unassembled WGS sequence"/>
</dbReference>
<evidence type="ECO:0000256" key="1">
    <source>
        <dbReference type="ARBA" id="ARBA00022499"/>
    </source>
</evidence>
<feature type="region of interest" description="Disordered" evidence="6">
    <location>
        <begin position="340"/>
        <end position="410"/>
    </location>
</feature>
<dbReference type="InterPro" id="IPR038717">
    <property type="entry name" value="Tc1-like_DDE_dom"/>
</dbReference>
<evidence type="ECO:0000256" key="2">
    <source>
        <dbReference type="ARBA" id="ARBA00022553"/>
    </source>
</evidence>
<name>A0ABN9LDP1_9NEOB</name>
<dbReference type="PANTHER" id="PTHR23022">
    <property type="entry name" value="TRANSPOSABLE ELEMENT-RELATED"/>
    <property type="match status" value="1"/>
</dbReference>
<dbReference type="PANTHER" id="PTHR23022:SF135">
    <property type="entry name" value="SI:DKEY-77F5.3"/>
    <property type="match status" value="1"/>
</dbReference>
<evidence type="ECO:0000256" key="3">
    <source>
        <dbReference type="ARBA" id="ARBA00022588"/>
    </source>
</evidence>
<evidence type="ECO:0000313" key="10">
    <source>
        <dbReference type="Proteomes" id="UP001176940"/>
    </source>
</evidence>
<keyword evidence="10" id="KW-1185">Reference proteome</keyword>
<evidence type="ECO:0008006" key="11">
    <source>
        <dbReference type="Google" id="ProtNLM"/>
    </source>
</evidence>
<dbReference type="PROSITE" id="PS51257">
    <property type="entry name" value="PROKAR_LIPOPROTEIN"/>
    <property type="match status" value="1"/>
</dbReference>
<keyword evidence="3" id="KW-0399">Innate immunity</keyword>
<feature type="domain" description="Tc1-like transposase DDE" evidence="7">
    <location>
        <begin position="434"/>
        <end position="584"/>
    </location>
</feature>
<feature type="region of interest" description="Disordered" evidence="6">
    <location>
        <begin position="185"/>
        <end position="257"/>
    </location>
</feature>
<evidence type="ECO:0000256" key="4">
    <source>
        <dbReference type="ARBA" id="ARBA00022843"/>
    </source>
</evidence>
<feature type="region of interest" description="Disordered" evidence="6">
    <location>
        <begin position="284"/>
        <end position="304"/>
    </location>
</feature>
<feature type="domain" description="Caspase recruitment" evidence="8">
    <location>
        <begin position="59"/>
        <end position="113"/>
    </location>
</feature>
<feature type="compositionally biased region" description="Polar residues" evidence="6">
    <location>
        <begin position="352"/>
        <end position="366"/>
    </location>
</feature>
<gene>
    <name evidence="9" type="ORF">RIMI_LOCUS6445222</name>
</gene>
<evidence type="ECO:0000256" key="6">
    <source>
        <dbReference type="SAM" id="MobiDB-lite"/>
    </source>
</evidence>
<dbReference type="Gene3D" id="3.30.420.10">
    <property type="entry name" value="Ribonuclease H-like superfamily/Ribonuclease H"/>
    <property type="match status" value="1"/>
</dbReference>
<dbReference type="Pfam" id="PF13358">
    <property type="entry name" value="DDE_3"/>
    <property type="match status" value="1"/>
</dbReference>
<feature type="compositionally biased region" description="Low complexity" evidence="6">
    <location>
        <begin position="386"/>
        <end position="401"/>
    </location>
</feature>
<evidence type="ECO:0000313" key="9">
    <source>
        <dbReference type="EMBL" id="CAJ0935760.1"/>
    </source>
</evidence>
<dbReference type="InterPro" id="IPR031964">
    <property type="entry name" value="CARD_dom"/>
</dbReference>
<protein>
    <recommendedName>
        <fullName evidence="11">Transposase</fullName>
    </recommendedName>
</protein>
<proteinExistence type="predicted"/>
<dbReference type="EMBL" id="CAUEEQ010011594">
    <property type="protein sequence ID" value="CAJ0935760.1"/>
    <property type="molecule type" value="Genomic_DNA"/>
</dbReference>
<feature type="compositionally biased region" description="Basic residues" evidence="6">
    <location>
        <begin position="191"/>
        <end position="200"/>
    </location>
</feature>
<keyword evidence="1" id="KW-1017">Isopeptide bond</keyword>
<evidence type="ECO:0000259" key="7">
    <source>
        <dbReference type="Pfam" id="PF13358"/>
    </source>
</evidence>
<dbReference type="InterPro" id="IPR036397">
    <property type="entry name" value="RNaseH_sf"/>
</dbReference>
<keyword evidence="2" id="KW-0597">Phosphoprotein</keyword>
<evidence type="ECO:0000259" key="8">
    <source>
        <dbReference type="Pfam" id="PF16739"/>
    </source>
</evidence>
<comment type="caution">
    <text evidence="9">The sequence shown here is derived from an EMBL/GenBank/DDBJ whole genome shotgun (WGS) entry which is preliminary data.</text>
</comment>
<reference evidence="9" key="1">
    <citation type="submission" date="2023-07" db="EMBL/GenBank/DDBJ databases">
        <authorList>
            <person name="Stuckert A."/>
        </authorList>
    </citation>
    <scope>NUCLEOTIDE SEQUENCE</scope>
</reference>
<keyword evidence="4" id="KW-0832">Ubl conjugation</keyword>
<dbReference type="InterPro" id="IPR052338">
    <property type="entry name" value="Transposase_5"/>
</dbReference>